<dbReference type="HOGENOM" id="CLU_050554_1_1_11"/>
<sequence length="200" mass="22127">MSTVRELLEEHGATYAEQAGIRLRDTPAPLYRLLVLTQLCAVRIRADTAVAAARELFAAGWRTPARMAGSTWQQRVDALGRAHYVRYDESTATALGEGADLVRERWRGDLRRLREEAGRDRAAIGRLLREVPRIGPVGADIFRREAQLVWPELRPFFDRRALAAAARLGLPETPEELAGSVPAGELARLSTALVRASLHG</sequence>
<dbReference type="EMBL" id="JNBY01000026">
    <property type="protein sequence ID" value="KDN87592.1"/>
    <property type="molecule type" value="Genomic_DNA"/>
</dbReference>
<proteinExistence type="predicted"/>
<name>A0A066Z264_9ACTN</name>
<evidence type="ECO:0008006" key="3">
    <source>
        <dbReference type="Google" id="ProtNLM"/>
    </source>
</evidence>
<evidence type="ECO:0000313" key="2">
    <source>
        <dbReference type="Proteomes" id="UP000027178"/>
    </source>
</evidence>
<dbReference type="eggNOG" id="COG0177">
    <property type="taxonomic scope" value="Bacteria"/>
</dbReference>
<dbReference type="RefSeq" id="WP_035858667.1">
    <property type="nucleotide sequence ID" value="NZ_KK853997.1"/>
</dbReference>
<dbReference type="Proteomes" id="UP000027178">
    <property type="component" value="Unassembled WGS sequence"/>
</dbReference>
<reference evidence="1 2" key="1">
    <citation type="submission" date="2014-05" db="EMBL/GenBank/DDBJ databases">
        <title>Draft Genome Sequence of Kitasatospora cheerisanensis KCTC 2395.</title>
        <authorList>
            <person name="Nam D.H."/>
        </authorList>
    </citation>
    <scope>NUCLEOTIDE SEQUENCE [LARGE SCALE GENOMIC DNA]</scope>
    <source>
        <strain evidence="1 2">KCTC 2395</strain>
    </source>
</reference>
<dbReference type="AlphaFoldDB" id="A0A066Z264"/>
<protein>
    <recommendedName>
        <fullName evidence="3">Endonuclease</fullName>
    </recommendedName>
</protein>
<comment type="caution">
    <text evidence="1">The sequence shown here is derived from an EMBL/GenBank/DDBJ whole genome shotgun (WGS) entry which is preliminary data.</text>
</comment>
<accession>A0A066Z264</accession>
<keyword evidence="2" id="KW-1185">Reference proteome</keyword>
<gene>
    <name evidence="1" type="ORF">KCH_06480</name>
</gene>
<dbReference type="PATRIC" id="fig|1348663.4.peg.616"/>
<evidence type="ECO:0000313" key="1">
    <source>
        <dbReference type="EMBL" id="KDN87592.1"/>
    </source>
</evidence>
<organism evidence="1 2">
    <name type="scientific">Kitasatospora cheerisanensis KCTC 2395</name>
    <dbReference type="NCBI Taxonomy" id="1348663"/>
    <lineage>
        <taxon>Bacteria</taxon>
        <taxon>Bacillati</taxon>
        <taxon>Actinomycetota</taxon>
        <taxon>Actinomycetes</taxon>
        <taxon>Kitasatosporales</taxon>
        <taxon>Streptomycetaceae</taxon>
        <taxon>Kitasatospora</taxon>
    </lineage>
</organism>
<dbReference type="OrthoDB" id="3078554at2"/>